<name>B8G508_CHLAD</name>
<dbReference type="EMBL" id="CP001337">
    <property type="protein sequence ID" value="ACL23641.1"/>
    <property type="molecule type" value="Genomic_DNA"/>
</dbReference>
<evidence type="ECO:0000256" key="1">
    <source>
        <dbReference type="SAM" id="SignalP"/>
    </source>
</evidence>
<dbReference type="Gene3D" id="3.20.20.80">
    <property type="entry name" value="Glycosidases"/>
    <property type="match status" value="1"/>
</dbReference>
<dbReference type="OrthoDB" id="9776971at2"/>
<organism evidence="2 3">
    <name type="scientific">Chloroflexus aggregans (strain MD-66 / DSM 9485)</name>
    <dbReference type="NCBI Taxonomy" id="326427"/>
    <lineage>
        <taxon>Bacteria</taxon>
        <taxon>Bacillati</taxon>
        <taxon>Chloroflexota</taxon>
        <taxon>Chloroflexia</taxon>
        <taxon>Chloroflexales</taxon>
        <taxon>Chloroflexineae</taxon>
        <taxon>Chloroflexaceae</taxon>
        <taxon>Chloroflexus</taxon>
    </lineage>
</organism>
<dbReference type="AlphaFoldDB" id="B8G508"/>
<dbReference type="InterPro" id="IPR051923">
    <property type="entry name" value="Glycosyl_Hydrolase_39"/>
</dbReference>
<keyword evidence="3" id="KW-1185">Reference proteome</keyword>
<keyword evidence="2" id="KW-0378">Hydrolase</keyword>
<dbReference type="KEGG" id="cag:Cagg_0717"/>
<dbReference type="STRING" id="326427.Cagg_0717"/>
<proteinExistence type="predicted"/>
<feature type="signal peptide" evidence="1">
    <location>
        <begin position="1"/>
        <end position="21"/>
    </location>
</feature>
<keyword evidence="1" id="KW-0732">Signal</keyword>
<dbReference type="HOGENOM" id="CLU_019088_0_0_0"/>
<dbReference type="PANTHER" id="PTHR12631">
    <property type="entry name" value="ALPHA-L-IDURONIDASE"/>
    <property type="match status" value="1"/>
</dbReference>
<dbReference type="eggNOG" id="COG3693">
    <property type="taxonomic scope" value="Bacteria"/>
</dbReference>
<protein>
    <submittedName>
        <fullName evidence="2">Glycosyl hydrolase 53 protein</fullName>
    </submittedName>
</protein>
<dbReference type="PANTHER" id="PTHR12631:SF10">
    <property type="entry name" value="BETA-XYLOSIDASE-LIKE PROTEIN-RELATED"/>
    <property type="match status" value="1"/>
</dbReference>
<dbReference type="RefSeq" id="WP_012616007.1">
    <property type="nucleotide sequence ID" value="NC_011831.1"/>
</dbReference>
<dbReference type="InterPro" id="IPR017853">
    <property type="entry name" value="GH"/>
</dbReference>
<gene>
    <name evidence="2" type="ordered locus">Cagg_0717</name>
</gene>
<dbReference type="SUPFAM" id="SSF51445">
    <property type="entry name" value="(Trans)glycosidases"/>
    <property type="match status" value="1"/>
</dbReference>
<feature type="chain" id="PRO_5002869976" evidence="1">
    <location>
        <begin position="22"/>
        <end position="534"/>
    </location>
</feature>
<sequence>MRALLHLTFLLTAAVMFVADAPTLHRPITQPIAIRTPTGPLAIGINSHLATRYPDAATMAIPAAIVADLGVQWVREDLHWHRIQPQPDVWDWVFTDAALYALSRQDVRILGVLGPSVGWATADPTDRPNLISFAPPDEDAFVTYAGAVVQRYKHLIKHWQIWNEPDQTLFWRPSPDPARYTRLLIATAQTIRTIDPTATIVLGGINPFDTGFLRAIAAYGGWNAFDVIAIHPYVDPLNPEEGNLIAAADGVRAVAARYGMKPIWATEVGWASGPGDRDALGLTNATLQAAYLSRTYCALWYGGVSAVFWYMLKDDPHNPYGLFAYGSGRADFSTPKPAVTAMRELPDTLAACHLEPPTTTIPLLTGSQPVQWRRPSQPNGSLRLIEHDRVFHISYRFTTRMNDYVAFALSNPIPLPDDTTAITVQLFGDGNGHRLRLWLRDSEGETFSLTAGIIGPPAWQTINTPLSRRPMQYELIAGNGNRQPDAPLALAAIVIDDEDDTWTGMGEVLIERIAAVRTTLDAASLPTYTVTQRR</sequence>
<reference evidence="2" key="1">
    <citation type="submission" date="2008-12" db="EMBL/GenBank/DDBJ databases">
        <title>Complete sequence of Chloroflexus aggregans DSM 9485.</title>
        <authorList>
            <consortium name="US DOE Joint Genome Institute"/>
            <person name="Lucas S."/>
            <person name="Copeland A."/>
            <person name="Lapidus A."/>
            <person name="Glavina del Rio T."/>
            <person name="Dalin E."/>
            <person name="Tice H."/>
            <person name="Pitluck S."/>
            <person name="Foster B."/>
            <person name="Larimer F."/>
            <person name="Land M."/>
            <person name="Hauser L."/>
            <person name="Kyrpides N."/>
            <person name="Mikhailova N."/>
            <person name="Bryant D."/>
            <person name="Richardson P."/>
        </authorList>
    </citation>
    <scope>NUCLEOTIDE SEQUENCE</scope>
    <source>
        <strain evidence="2">DSM 9485</strain>
    </source>
</reference>
<evidence type="ECO:0000313" key="3">
    <source>
        <dbReference type="Proteomes" id="UP000002508"/>
    </source>
</evidence>
<accession>B8G508</accession>
<evidence type="ECO:0000313" key="2">
    <source>
        <dbReference type="EMBL" id="ACL23641.1"/>
    </source>
</evidence>
<dbReference type="GO" id="GO:0004553">
    <property type="term" value="F:hydrolase activity, hydrolyzing O-glycosyl compounds"/>
    <property type="evidence" value="ECO:0007669"/>
    <property type="project" value="TreeGrafter"/>
</dbReference>
<dbReference type="CAZy" id="GH39">
    <property type="family name" value="Glycoside Hydrolase Family 39"/>
</dbReference>
<dbReference type="Proteomes" id="UP000002508">
    <property type="component" value="Chromosome"/>
</dbReference>